<evidence type="ECO:0000256" key="1">
    <source>
        <dbReference type="SAM" id="Phobius"/>
    </source>
</evidence>
<keyword evidence="1" id="KW-1133">Transmembrane helix</keyword>
<protein>
    <submittedName>
        <fullName evidence="2">Uncharacterized protein</fullName>
    </submittedName>
</protein>
<dbReference type="EMBL" id="CP047180">
    <property type="protein sequence ID" value="QHC62708.1"/>
    <property type="molecule type" value="Genomic_DNA"/>
</dbReference>
<dbReference type="RefSeq" id="WP_159422644.1">
    <property type="nucleotide sequence ID" value="NZ_CP047180.1"/>
</dbReference>
<accession>A0ABX6GYV7</accession>
<name>A0ABX6GYV7_9MICO</name>
<dbReference type="Proteomes" id="UP000464597">
    <property type="component" value="Chromosome"/>
</dbReference>
<gene>
    <name evidence="2" type="ORF">GSU69_08450</name>
</gene>
<sequence length="75" mass="8274">MVLLSRSLFAISITVLLGVLMLGDRLPEWCAPVSTALAVAGALVFLVSLIDARRRQNDTDRRAVLQQGAEPERRR</sequence>
<organism evidence="2 3">
    <name type="scientific">Rathayibacter festucae</name>
    <dbReference type="NCBI Taxonomy" id="110937"/>
    <lineage>
        <taxon>Bacteria</taxon>
        <taxon>Bacillati</taxon>
        <taxon>Actinomycetota</taxon>
        <taxon>Actinomycetes</taxon>
        <taxon>Micrococcales</taxon>
        <taxon>Microbacteriaceae</taxon>
        <taxon>Rathayibacter</taxon>
    </lineage>
</organism>
<keyword evidence="1" id="KW-0812">Transmembrane</keyword>
<proteinExistence type="predicted"/>
<reference evidence="3" key="1">
    <citation type="submission" date="2019-12" db="EMBL/GenBank/DDBJ databases">
        <title>Complete and draft genome sequences of new strains and members of some known species of the genus Rathayibacter isolated from plants.</title>
        <authorList>
            <person name="Tarlachkov S.V."/>
            <person name="Starodumova I.P."/>
            <person name="Dorofeeva L.V."/>
            <person name="Prisyazhnaya N.V."/>
            <person name="Leyn S."/>
            <person name="Zlamal J."/>
            <person name="Elan M."/>
            <person name="Osterman A.L."/>
            <person name="Nadler S."/>
            <person name="Subbotin S.A."/>
            <person name="Evtushenko L.I."/>
        </authorList>
    </citation>
    <scope>NUCLEOTIDE SEQUENCE [LARGE SCALE GENOMIC DNA]</scope>
    <source>
        <strain evidence="3">VKM Ac-2802</strain>
    </source>
</reference>
<feature type="transmembrane region" description="Helical" evidence="1">
    <location>
        <begin position="33"/>
        <end position="52"/>
    </location>
</feature>
<evidence type="ECO:0000313" key="3">
    <source>
        <dbReference type="Proteomes" id="UP000464597"/>
    </source>
</evidence>
<evidence type="ECO:0000313" key="2">
    <source>
        <dbReference type="EMBL" id="QHC62708.1"/>
    </source>
</evidence>
<keyword evidence="1" id="KW-0472">Membrane</keyword>
<keyword evidence="3" id="KW-1185">Reference proteome</keyword>